<dbReference type="GO" id="GO:0016787">
    <property type="term" value="F:hydrolase activity"/>
    <property type="evidence" value="ECO:0007669"/>
    <property type="project" value="UniProtKB-KW"/>
</dbReference>
<accession>K0KLH4</accession>
<dbReference type="Gene3D" id="4.10.1110.10">
    <property type="entry name" value="AN1-like Zinc finger"/>
    <property type="match status" value="1"/>
</dbReference>
<dbReference type="InterPro" id="IPR000058">
    <property type="entry name" value="Znf_AN1"/>
</dbReference>
<dbReference type="SUPFAM" id="SSF118310">
    <property type="entry name" value="AN1-like Zinc finger"/>
    <property type="match status" value="1"/>
</dbReference>
<reference evidence="6 7" key="1">
    <citation type="journal article" date="2012" name="Eukaryot. Cell">
        <title>Draft genome sequence of Wickerhamomyces ciferrii NRRL Y-1031 F-60-10.</title>
        <authorList>
            <person name="Schneider J."/>
            <person name="Andrea H."/>
            <person name="Blom J."/>
            <person name="Jaenicke S."/>
            <person name="Ruckert C."/>
            <person name="Schorsch C."/>
            <person name="Szczepanowski R."/>
            <person name="Farwick M."/>
            <person name="Goesmann A."/>
            <person name="Puhler A."/>
            <person name="Schaffer S."/>
            <person name="Tauch A."/>
            <person name="Kohler T."/>
            <person name="Brinkrolf K."/>
        </authorList>
    </citation>
    <scope>NUCLEOTIDE SEQUENCE [LARGE SCALE GENOMIC DNA]</scope>
    <source>
        <strain evidence="7">ATCC 14091 / BCRC 22168 / CBS 111 / JCM 3599 / NBRC 0793 / NRRL Y-1031 F-60-10</strain>
    </source>
</reference>
<proteinExistence type="predicted"/>
<keyword evidence="6" id="KW-0378">Hydrolase</keyword>
<dbReference type="GO" id="GO:0003677">
    <property type="term" value="F:DNA binding"/>
    <property type="evidence" value="ECO:0007669"/>
    <property type="project" value="UniProtKB-KW"/>
</dbReference>
<name>K0KLH4_WICCF</name>
<feature type="region of interest" description="Disordered" evidence="4">
    <location>
        <begin position="1"/>
        <end position="59"/>
    </location>
</feature>
<evidence type="ECO:0000256" key="3">
    <source>
        <dbReference type="ARBA" id="ARBA00022833"/>
    </source>
</evidence>
<evidence type="ECO:0000313" key="6">
    <source>
        <dbReference type="EMBL" id="CCH43062.1"/>
    </source>
</evidence>
<organism evidence="6 7">
    <name type="scientific">Wickerhamomyces ciferrii (strain ATCC 14091 / BCRC 22168 / CBS 111 / JCM 3599 / NBRC 0793 / NRRL Y-1031 F-60-10)</name>
    <name type="common">Yeast</name>
    <name type="synonym">Pichia ciferrii</name>
    <dbReference type="NCBI Taxonomy" id="1206466"/>
    <lineage>
        <taxon>Eukaryota</taxon>
        <taxon>Fungi</taxon>
        <taxon>Dikarya</taxon>
        <taxon>Ascomycota</taxon>
        <taxon>Saccharomycotina</taxon>
        <taxon>Saccharomycetes</taxon>
        <taxon>Phaffomycetales</taxon>
        <taxon>Wickerhamomycetaceae</taxon>
        <taxon>Wickerhamomyces</taxon>
    </lineage>
</organism>
<evidence type="ECO:0000256" key="4">
    <source>
        <dbReference type="SAM" id="MobiDB-lite"/>
    </source>
</evidence>
<feature type="compositionally biased region" description="Low complexity" evidence="4">
    <location>
        <begin position="1"/>
        <end position="51"/>
    </location>
</feature>
<keyword evidence="7" id="KW-1185">Reference proteome</keyword>
<dbReference type="Proteomes" id="UP000009328">
    <property type="component" value="Unassembled WGS sequence"/>
</dbReference>
<dbReference type="InParanoid" id="K0KLH4"/>
<dbReference type="AlphaFoldDB" id="K0KLH4"/>
<dbReference type="HOGENOM" id="CLU_010412_4_3_1"/>
<evidence type="ECO:0000259" key="5">
    <source>
        <dbReference type="SMART" id="SM00154"/>
    </source>
</evidence>
<dbReference type="SMART" id="SM00154">
    <property type="entry name" value="ZnF_AN1"/>
    <property type="match status" value="1"/>
</dbReference>
<feature type="domain" description="AN1-type" evidence="5">
    <location>
        <begin position="62"/>
        <end position="101"/>
    </location>
</feature>
<keyword evidence="2" id="KW-0863">Zinc-finger</keyword>
<protein>
    <submittedName>
        <fullName evidence="6">DNA-binding protein SMUBP-2</fullName>
        <ecNumber evidence="6">3.6.1.-</ecNumber>
    </submittedName>
</protein>
<dbReference type="EMBL" id="CAIF01000065">
    <property type="protein sequence ID" value="CCH43062.1"/>
    <property type="molecule type" value="Genomic_DNA"/>
</dbReference>
<dbReference type="InterPro" id="IPR035896">
    <property type="entry name" value="AN1-like_Znf"/>
</dbReference>
<keyword evidence="3" id="KW-0862">Zinc</keyword>
<sequence>MSQTTSQPSSQVPAPASSQEPVQQSQESINNESQIQQELKESTPSTTPSKITKPKKKSKKLCQYKQCTNQHSIIGDCQFCVKKFCTTHRLLEAHDCEHYREVKNEYHERNAKLLQSQQTVVSKV</sequence>
<dbReference type="EC" id="3.6.1.-" evidence="6"/>
<gene>
    <name evidence="6" type="ORF">BN7_2609</name>
</gene>
<evidence type="ECO:0000313" key="7">
    <source>
        <dbReference type="Proteomes" id="UP000009328"/>
    </source>
</evidence>
<dbReference type="Pfam" id="PF01428">
    <property type="entry name" value="zf-AN1"/>
    <property type="match status" value="1"/>
</dbReference>
<evidence type="ECO:0000256" key="1">
    <source>
        <dbReference type="ARBA" id="ARBA00022723"/>
    </source>
</evidence>
<comment type="caution">
    <text evidence="6">The sequence shown here is derived from an EMBL/GenBank/DDBJ whole genome shotgun (WGS) entry which is preliminary data.</text>
</comment>
<keyword evidence="6" id="KW-0238">DNA-binding</keyword>
<keyword evidence="1" id="KW-0479">Metal-binding</keyword>
<evidence type="ECO:0000256" key="2">
    <source>
        <dbReference type="ARBA" id="ARBA00022771"/>
    </source>
</evidence>
<dbReference type="STRING" id="1206466.K0KLH4"/>
<dbReference type="GO" id="GO:0008270">
    <property type="term" value="F:zinc ion binding"/>
    <property type="evidence" value="ECO:0007669"/>
    <property type="project" value="UniProtKB-KW"/>
</dbReference>